<protein>
    <submittedName>
        <fullName evidence="2">Uncharacterized protein</fullName>
    </submittedName>
</protein>
<keyword evidence="3" id="KW-1185">Reference proteome</keyword>
<feature type="compositionally biased region" description="Basic and acidic residues" evidence="1">
    <location>
        <begin position="96"/>
        <end position="113"/>
    </location>
</feature>
<dbReference type="Proteomes" id="UP000623467">
    <property type="component" value="Unassembled WGS sequence"/>
</dbReference>
<evidence type="ECO:0000313" key="2">
    <source>
        <dbReference type="EMBL" id="KAF7341646.1"/>
    </source>
</evidence>
<reference evidence="2" key="1">
    <citation type="submission" date="2020-05" db="EMBL/GenBank/DDBJ databases">
        <title>Mycena genomes resolve the evolution of fungal bioluminescence.</title>
        <authorList>
            <person name="Tsai I.J."/>
        </authorList>
    </citation>
    <scope>NUCLEOTIDE SEQUENCE</scope>
    <source>
        <strain evidence="2">160909Yilan</strain>
    </source>
</reference>
<name>A0A8H6XJI9_9AGAR</name>
<accession>A0A8H6XJI9</accession>
<feature type="region of interest" description="Disordered" evidence="1">
    <location>
        <begin position="69"/>
        <end position="147"/>
    </location>
</feature>
<dbReference type="AlphaFoldDB" id="A0A8H6XJI9"/>
<comment type="caution">
    <text evidence="2">The sequence shown here is derived from an EMBL/GenBank/DDBJ whole genome shotgun (WGS) entry which is preliminary data.</text>
</comment>
<evidence type="ECO:0000256" key="1">
    <source>
        <dbReference type="SAM" id="MobiDB-lite"/>
    </source>
</evidence>
<dbReference type="OrthoDB" id="10597036at2759"/>
<organism evidence="2 3">
    <name type="scientific">Mycena sanguinolenta</name>
    <dbReference type="NCBI Taxonomy" id="230812"/>
    <lineage>
        <taxon>Eukaryota</taxon>
        <taxon>Fungi</taxon>
        <taxon>Dikarya</taxon>
        <taxon>Basidiomycota</taxon>
        <taxon>Agaricomycotina</taxon>
        <taxon>Agaricomycetes</taxon>
        <taxon>Agaricomycetidae</taxon>
        <taxon>Agaricales</taxon>
        <taxon>Marasmiineae</taxon>
        <taxon>Mycenaceae</taxon>
        <taxon>Mycena</taxon>
    </lineage>
</organism>
<evidence type="ECO:0000313" key="3">
    <source>
        <dbReference type="Proteomes" id="UP000623467"/>
    </source>
</evidence>
<proteinExistence type="predicted"/>
<dbReference type="EMBL" id="JACAZH010000027">
    <property type="protein sequence ID" value="KAF7341646.1"/>
    <property type="molecule type" value="Genomic_DNA"/>
</dbReference>
<gene>
    <name evidence="2" type="ORF">MSAN_02062400</name>
</gene>
<sequence>MVHCLLTLETQVSEWDRRACATHYTGKTVYSPTHLAGAMAFASRQAAVRRTLAKRFRRLWWQLTDKITRPAEAASSESSGIDEQDGQDLGLDGPNSDDKGAGTDGESNNRMKGDAVLVERAPVQGDDSDVDQEGSGSESSASDMAVRAAEMDELLALQTVSMSQFDDV</sequence>